<keyword evidence="1" id="KW-0472">Membrane</keyword>
<proteinExistence type="predicted"/>
<feature type="transmembrane region" description="Helical" evidence="1">
    <location>
        <begin position="25"/>
        <end position="48"/>
    </location>
</feature>
<dbReference type="GeneID" id="98397143"/>
<dbReference type="RefSeq" id="WP_008627612.1">
    <property type="nucleotide sequence ID" value="NZ_CZAE01000001.1"/>
</dbReference>
<gene>
    <name evidence="2" type="ORF">ERS852461_00343</name>
</gene>
<dbReference type="Proteomes" id="UP000095606">
    <property type="component" value="Unassembled WGS sequence"/>
</dbReference>
<protein>
    <submittedName>
        <fullName evidence="2">Uncharacterized protein</fullName>
    </submittedName>
</protein>
<evidence type="ECO:0000313" key="2">
    <source>
        <dbReference type="EMBL" id="CUO46002.1"/>
    </source>
</evidence>
<dbReference type="EMBL" id="CZAE01000001">
    <property type="protein sequence ID" value="CUO46002.1"/>
    <property type="molecule type" value="Genomic_DNA"/>
</dbReference>
<feature type="transmembrane region" description="Helical" evidence="1">
    <location>
        <begin position="117"/>
        <end position="138"/>
    </location>
</feature>
<sequence length="172" mass="20411">MFKEPAYWMYYFWSKNKRARKDKAVISNATWTMAILWLLNLMALHLLFEAWGWDMLTGWFSSLTDKVEWSRFNPVAYLFAAATLAPFIWIARKLYYRPAKLKAMQAKYETVGEYRKLLGQCLFWLYVIGSFASFFIIAEQKNHSKEQPLIERLQEIRDGKYPVEKTHSPTGE</sequence>
<dbReference type="AlphaFoldDB" id="A0A174F6J3"/>
<accession>A0A174F6J3</accession>
<evidence type="ECO:0000256" key="1">
    <source>
        <dbReference type="SAM" id="Phobius"/>
    </source>
</evidence>
<organism evidence="2 3">
    <name type="scientific">Bacteroides faecis</name>
    <dbReference type="NCBI Taxonomy" id="674529"/>
    <lineage>
        <taxon>Bacteria</taxon>
        <taxon>Pseudomonadati</taxon>
        <taxon>Bacteroidota</taxon>
        <taxon>Bacteroidia</taxon>
        <taxon>Bacteroidales</taxon>
        <taxon>Bacteroidaceae</taxon>
        <taxon>Bacteroides</taxon>
    </lineage>
</organism>
<keyword evidence="1" id="KW-0812">Transmembrane</keyword>
<reference evidence="2 3" key="1">
    <citation type="submission" date="2015-09" db="EMBL/GenBank/DDBJ databases">
        <authorList>
            <consortium name="Pathogen Informatics"/>
        </authorList>
    </citation>
    <scope>NUCLEOTIDE SEQUENCE [LARGE SCALE GENOMIC DNA]</scope>
    <source>
        <strain evidence="2 3">2789STDY5834846</strain>
    </source>
</reference>
<keyword evidence="1" id="KW-1133">Transmembrane helix</keyword>
<name>A0A174F6J3_9BACE</name>
<feature type="transmembrane region" description="Helical" evidence="1">
    <location>
        <begin position="75"/>
        <end position="96"/>
    </location>
</feature>
<evidence type="ECO:0000313" key="3">
    <source>
        <dbReference type="Proteomes" id="UP000095606"/>
    </source>
</evidence>